<dbReference type="InterPro" id="IPR021136">
    <property type="entry name" value="Flagellar_hook_control-like_C"/>
</dbReference>
<dbReference type="InterPro" id="IPR038610">
    <property type="entry name" value="FliK-like_C_sf"/>
</dbReference>
<dbReference type="AlphaFoldDB" id="A0A1I2A574"/>
<organism evidence="3 4">
    <name type="scientific">Alteribacillus iranensis</name>
    <dbReference type="NCBI Taxonomy" id="930128"/>
    <lineage>
        <taxon>Bacteria</taxon>
        <taxon>Bacillati</taxon>
        <taxon>Bacillota</taxon>
        <taxon>Bacilli</taxon>
        <taxon>Bacillales</taxon>
        <taxon>Bacillaceae</taxon>
        <taxon>Alteribacillus</taxon>
    </lineage>
</organism>
<feature type="compositionally biased region" description="Polar residues" evidence="1">
    <location>
        <begin position="29"/>
        <end position="39"/>
    </location>
</feature>
<dbReference type="Gene3D" id="3.30.750.140">
    <property type="match status" value="1"/>
</dbReference>
<name>A0A1I2A574_9BACI</name>
<sequence length="450" mass="51573">MEALFKGISLPIQHGSKSSNDTKQEEVGGNSTSKESTPFFQLLDRLIDSKEGSEPDAKNEKLPIELASLWEEGSLLVSHFSEEIRQTIGSEPFEWTGEWEELLQKLPAEYQLAAEQLEGVQPLQVLKDLIESVSGMTEYSPSLSTLPKFETNKTSFLIEKEKKPVQAMVNMFALLQVLNNKESGMEQTTQTTKIEDFTFQLNEVKQLVQQLIWKSNNQEKENIYKKSGSDQLQNMSVPFLLKSPKMIGENKRNMSTNDQLLQQIISRSVLSPVQEHQPLQTEAIMRESTGVLNTVEQAVIHLGDKKTDHAQQQQFIKQLQDLIGKSHLQSFRNGVQQLSIKLYPEHLGRLDVKLIQQNGSIHAHIMTTTKAAKEIVESQIHHLRQTFQLQNIPVERINIEEQVSYTQQEQNKEESREHKEQENHEQKKKETEEKETFSNILDDITFNEQA</sequence>
<feature type="domain" description="Flagellar hook-length control protein-like C-terminal" evidence="2">
    <location>
        <begin position="328"/>
        <end position="407"/>
    </location>
</feature>
<proteinExistence type="predicted"/>
<evidence type="ECO:0000256" key="1">
    <source>
        <dbReference type="SAM" id="MobiDB-lite"/>
    </source>
</evidence>
<evidence type="ECO:0000259" key="2">
    <source>
        <dbReference type="Pfam" id="PF02120"/>
    </source>
</evidence>
<gene>
    <name evidence="3" type="ORF">SAMN05192532_101660</name>
</gene>
<accession>A0A1I2A574</accession>
<feature type="region of interest" description="Disordered" evidence="1">
    <location>
        <begin position="405"/>
        <end position="450"/>
    </location>
</feature>
<dbReference type="OrthoDB" id="2112988at2"/>
<dbReference type="EMBL" id="FONT01000001">
    <property type="protein sequence ID" value="SFE38957.1"/>
    <property type="molecule type" value="Genomic_DNA"/>
</dbReference>
<feature type="region of interest" description="Disordered" evidence="1">
    <location>
        <begin position="1"/>
        <end position="39"/>
    </location>
</feature>
<feature type="compositionally biased region" description="Basic and acidic residues" evidence="1">
    <location>
        <begin position="410"/>
        <end position="436"/>
    </location>
</feature>
<dbReference type="RefSeq" id="WP_091657255.1">
    <property type="nucleotide sequence ID" value="NZ_FONT01000001.1"/>
</dbReference>
<dbReference type="STRING" id="930128.SAMN05192532_101660"/>
<reference evidence="3 4" key="1">
    <citation type="submission" date="2016-10" db="EMBL/GenBank/DDBJ databases">
        <authorList>
            <person name="de Groot N.N."/>
        </authorList>
    </citation>
    <scope>NUCLEOTIDE SEQUENCE [LARGE SCALE GENOMIC DNA]</scope>
    <source>
        <strain evidence="3 4">DSM 23995</strain>
    </source>
</reference>
<keyword evidence="4" id="KW-1185">Reference proteome</keyword>
<protein>
    <submittedName>
        <fullName evidence="3">Hook-length control protein FliK</fullName>
    </submittedName>
</protein>
<evidence type="ECO:0000313" key="3">
    <source>
        <dbReference type="EMBL" id="SFE38957.1"/>
    </source>
</evidence>
<dbReference type="CDD" id="cd17470">
    <property type="entry name" value="T3SS_Flik_C"/>
    <property type="match status" value="1"/>
</dbReference>
<evidence type="ECO:0000313" key="4">
    <source>
        <dbReference type="Proteomes" id="UP000199516"/>
    </source>
</evidence>
<dbReference type="Pfam" id="PF02120">
    <property type="entry name" value="Flg_hook"/>
    <property type="match status" value="1"/>
</dbReference>
<dbReference type="Proteomes" id="UP000199516">
    <property type="component" value="Unassembled WGS sequence"/>
</dbReference>